<reference evidence="1 2" key="1">
    <citation type="submission" date="2020-08" db="EMBL/GenBank/DDBJ databases">
        <title>Sequencing the genomes of 1000 actinobacteria strains.</title>
        <authorList>
            <person name="Klenk H.-P."/>
        </authorList>
    </citation>
    <scope>NUCLEOTIDE SEQUENCE [LARGE SCALE GENOMIC DNA]</scope>
    <source>
        <strain evidence="1 2">DSM 45886</strain>
    </source>
</reference>
<evidence type="ECO:0000313" key="1">
    <source>
        <dbReference type="EMBL" id="MBB4957559.1"/>
    </source>
</evidence>
<dbReference type="RefSeq" id="WP_221448924.1">
    <property type="nucleotide sequence ID" value="NZ_JACHJW010000001.1"/>
</dbReference>
<evidence type="ECO:0008006" key="3">
    <source>
        <dbReference type="Google" id="ProtNLM"/>
    </source>
</evidence>
<dbReference type="InterPro" id="IPR011990">
    <property type="entry name" value="TPR-like_helical_dom_sf"/>
</dbReference>
<protein>
    <recommendedName>
        <fullName evidence="3">Transcriptional regulator</fullName>
    </recommendedName>
</protein>
<keyword evidence="2" id="KW-1185">Reference proteome</keyword>
<accession>A0A7W7WNI3</accession>
<dbReference type="Proteomes" id="UP000578819">
    <property type="component" value="Unassembled WGS sequence"/>
</dbReference>
<sequence length="457" mass="48808">MSDVMPSVNEALAAAIRSAGCSHAGLARRINKLGAARGMCLAYDKTAVSHWLSGTQPRPQVRFLIAEALSEKLHRPVTLAELGLAEPEAPSCTVGGLLYQRSIGPTISTLMELAKLDIERRSLLKMAPFLAGALVAPQRDWLLHLLGQENTSPPAETSAPADALLEMGRVFEDLDNRLGGGHARLALVQYLREQVTPLLRLPHPDGQRQRLFTAAAHLVSTAGWMTYDSGDLGLAQRYMTQALRLCAEGGELALANQIFAGLSHLTISAGSPQEGLNLALTGLATAKQTDSRLGLMRLHAMRARAHAALGERRQATQAITAAEHALDASPGPDNESQWGRFLNASFLAAETAACMQDVGDHAAAQRFAAMAAAGTGQLGRRQTISLAVLATAQLDQPSRDLEGAVDNATKALNGMAGISSQRSAKALNDVRRRLAPFRREAIVREFELAATARLRVL</sequence>
<dbReference type="AlphaFoldDB" id="A0A7W7WNI3"/>
<dbReference type="SUPFAM" id="SSF48452">
    <property type="entry name" value="TPR-like"/>
    <property type="match status" value="1"/>
</dbReference>
<evidence type="ECO:0000313" key="2">
    <source>
        <dbReference type="Proteomes" id="UP000578819"/>
    </source>
</evidence>
<name>A0A7W7WNI3_9ACTN</name>
<gene>
    <name evidence="1" type="ORF">FHR38_001292</name>
</gene>
<organism evidence="1 2">
    <name type="scientific">Micromonospora polyrhachis</name>
    <dbReference type="NCBI Taxonomy" id="1282883"/>
    <lineage>
        <taxon>Bacteria</taxon>
        <taxon>Bacillati</taxon>
        <taxon>Actinomycetota</taxon>
        <taxon>Actinomycetes</taxon>
        <taxon>Micromonosporales</taxon>
        <taxon>Micromonosporaceae</taxon>
        <taxon>Micromonospora</taxon>
    </lineage>
</organism>
<dbReference type="EMBL" id="JACHJW010000001">
    <property type="protein sequence ID" value="MBB4957559.1"/>
    <property type="molecule type" value="Genomic_DNA"/>
</dbReference>
<comment type="caution">
    <text evidence="1">The sequence shown here is derived from an EMBL/GenBank/DDBJ whole genome shotgun (WGS) entry which is preliminary data.</text>
</comment>
<proteinExistence type="predicted"/>